<proteinExistence type="predicted"/>
<evidence type="ECO:0000313" key="2">
    <source>
        <dbReference type="Proteomes" id="UP001148629"/>
    </source>
</evidence>
<dbReference type="EMBL" id="JANRMS010000199">
    <property type="protein sequence ID" value="KAJ3544351.1"/>
    <property type="molecule type" value="Genomic_DNA"/>
</dbReference>
<sequence>MTENRFQYPVRQALLRVQHLLMTVVNYTYSIALNESWKNSTVKFRQLDNGDMPPVIWPNLWPHSTSNTLYKWGGAKSFGQELGDEGEKTIWSLQADGNGGGEWTKTNPLQSKDWQDTRQGGFGAAATCDNEFGVSLGGYAFKSTDPDLSDVDEPIPVPGILSFNMETREWANSSTKELSPPLGTWQEGTAVCTTDFGDNPLVVALGGEHTAVGTKDRLGLMKLDTIHLFDPIKKCWLLQTATGDIPDDRNDFCSVGVRSPNGTYEIYIYGGNSPNREFLDDVFCLDITRRQMLVLGGILEVDKWQVEDPWHQGLGILDLPTLSWKDSYDPDLGEYSTPPEVQDWYHEGGMTGVKWDSDEVEKIFNRTIGESNKTPESQTTKIGPIVGGILAGVFFLSGILGAALYWHLRRRRKLQQELAGSIEAYAKPELDASSTSRVQVERQELPSSTERSPEPYVKPELDAYTVAPPRVETDMSSPKEQIAELHTASYARSDGADDDKPRIEDV</sequence>
<name>A0ACC1SQ70_9HYPO</name>
<dbReference type="Proteomes" id="UP001148629">
    <property type="component" value="Unassembled WGS sequence"/>
</dbReference>
<accession>A0ACC1SQ70</accession>
<protein>
    <submittedName>
        <fullName evidence="1">Uncharacterized protein</fullName>
    </submittedName>
</protein>
<evidence type="ECO:0000313" key="1">
    <source>
        <dbReference type="EMBL" id="KAJ3544351.1"/>
    </source>
</evidence>
<gene>
    <name evidence="1" type="ORF">NM208_g3099</name>
</gene>
<keyword evidence="2" id="KW-1185">Reference proteome</keyword>
<comment type="caution">
    <text evidence="1">The sequence shown here is derived from an EMBL/GenBank/DDBJ whole genome shotgun (WGS) entry which is preliminary data.</text>
</comment>
<reference evidence="1" key="1">
    <citation type="submission" date="2022-08" db="EMBL/GenBank/DDBJ databases">
        <title>Genome Sequence of Fusarium decemcellulare.</title>
        <authorList>
            <person name="Buettner E."/>
        </authorList>
    </citation>
    <scope>NUCLEOTIDE SEQUENCE</scope>
    <source>
        <strain evidence="1">Babe19</strain>
    </source>
</reference>
<organism evidence="1 2">
    <name type="scientific">Fusarium decemcellulare</name>
    <dbReference type="NCBI Taxonomy" id="57161"/>
    <lineage>
        <taxon>Eukaryota</taxon>
        <taxon>Fungi</taxon>
        <taxon>Dikarya</taxon>
        <taxon>Ascomycota</taxon>
        <taxon>Pezizomycotina</taxon>
        <taxon>Sordariomycetes</taxon>
        <taxon>Hypocreomycetidae</taxon>
        <taxon>Hypocreales</taxon>
        <taxon>Nectriaceae</taxon>
        <taxon>Fusarium</taxon>
        <taxon>Fusarium decemcellulare species complex</taxon>
    </lineage>
</organism>